<comment type="caution">
    <text evidence="5">The sequence shown here is derived from an EMBL/GenBank/DDBJ whole genome shotgun (WGS) entry which is preliminary data.</text>
</comment>
<comment type="similarity">
    <text evidence="1">Belongs to the universal stress protein A family.</text>
</comment>
<reference evidence="5 6" key="1">
    <citation type="journal article" date="2019" name="Int. J. Syst. Evol. Microbiol.">
        <title>The Global Catalogue of Microorganisms (GCM) 10K type strain sequencing project: providing services to taxonomists for standard genome sequencing and annotation.</title>
        <authorList>
            <consortium name="The Broad Institute Genomics Platform"/>
            <consortium name="The Broad Institute Genome Sequencing Center for Infectious Disease"/>
            <person name="Wu L."/>
            <person name="Ma J."/>
        </authorList>
    </citation>
    <scope>NUCLEOTIDE SEQUENCE [LARGE SCALE GENOMIC DNA]</scope>
    <source>
        <strain evidence="5 6">JCM 13250</strain>
    </source>
</reference>
<dbReference type="InterPro" id="IPR006015">
    <property type="entry name" value="Universal_stress_UspA"/>
</dbReference>
<dbReference type="Proteomes" id="UP001500218">
    <property type="component" value="Unassembled WGS sequence"/>
</dbReference>
<dbReference type="PRINTS" id="PR01438">
    <property type="entry name" value="UNVRSLSTRESS"/>
</dbReference>
<dbReference type="Pfam" id="PF00582">
    <property type="entry name" value="Usp"/>
    <property type="match status" value="2"/>
</dbReference>
<dbReference type="Gene3D" id="3.40.50.620">
    <property type="entry name" value="HUPs"/>
    <property type="match status" value="2"/>
</dbReference>
<dbReference type="EMBL" id="BAAALT010000141">
    <property type="protein sequence ID" value="GAA1816043.1"/>
    <property type="molecule type" value="Genomic_DNA"/>
</dbReference>
<dbReference type="InterPro" id="IPR006016">
    <property type="entry name" value="UspA"/>
</dbReference>
<gene>
    <name evidence="5" type="ORF">GCM10009682_41170</name>
</gene>
<evidence type="ECO:0000256" key="1">
    <source>
        <dbReference type="ARBA" id="ARBA00008791"/>
    </source>
</evidence>
<keyword evidence="2" id="KW-0547">Nucleotide-binding</keyword>
<dbReference type="InterPro" id="IPR014729">
    <property type="entry name" value="Rossmann-like_a/b/a_fold"/>
</dbReference>
<sequence length="299" mass="30601">MSEAFTGVVVGVDGGPSGEAAIALAADTAARLGLPLCLLHALQPTRATGLIPYAMNVDDWRASLTDMMTDIATEVRSDHPGLTVTTKVELGHPASALADASRTAHVVIVGCRGRGGFAGLLLGSVGAQLCAHAYGPVIVVRPADPDKRPHPGLPVVVGVDGSAVSEGAVGFAFAEAASRRVPLVVQHVWWAPAFDGITPGDPWQVDPAELEAEAGRIVAEAVAGWSARYPDVAVETRLTHGADAEAELIETSAHASLVVVGSRGRGGFTGLLLGSVSQALTHHAECPVAIVRTVPPGQV</sequence>
<evidence type="ECO:0000259" key="4">
    <source>
        <dbReference type="Pfam" id="PF00582"/>
    </source>
</evidence>
<evidence type="ECO:0000256" key="3">
    <source>
        <dbReference type="ARBA" id="ARBA00022840"/>
    </source>
</evidence>
<dbReference type="RefSeq" id="WP_344134634.1">
    <property type="nucleotide sequence ID" value="NZ_BAAALT010000141.1"/>
</dbReference>
<evidence type="ECO:0000313" key="5">
    <source>
        <dbReference type="EMBL" id="GAA1816043.1"/>
    </source>
</evidence>
<feature type="domain" description="UspA" evidence="4">
    <location>
        <begin position="8"/>
        <end position="141"/>
    </location>
</feature>
<dbReference type="SUPFAM" id="SSF52402">
    <property type="entry name" value="Adenine nucleotide alpha hydrolases-like"/>
    <property type="match status" value="2"/>
</dbReference>
<keyword evidence="6" id="KW-1185">Reference proteome</keyword>
<evidence type="ECO:0000313" key="6">
    <source>
        <dbReference type="Proteomes" id="UP001500218"/>
    </source>
</evidence>
<evidence type="ECO:0000256" key="2">
    <source>
        <dbReference type="ARBA" id="ARBA00022741"/>
    </source>
</evidence>
<accession>A0ABN2MA61</accession>
<protein>
    <submittedName>
        <fullName evidence="5">Universal stress protein</fullName>
    </submittedName>
</protein>
<keyword evidence="3" id="KW-0067">ATP-binding</keyword>
<dbReference type="PANTHER" id="PTHR46268">
    <property type="entry name" value="STRESS RESPONSE PROTEIN NHAX"/>
    <property type="match status" value="1"/>
</dbReference>
<feature type="domain" description="UspA" evidence="4">
    <location>
        <begin position="155"/>
        <end position="292"/>
    </location>
</feature>
<dbReference type="PANTHER" id="PTHR46268:SF27">
    <property type="entry name" value="UNIVERSAL STRESS PROTEIN RV2623"/>
    <property type="match status" value="1"/>
</dbReference>
<proteinExistence type="inferred from homology"/>
<organism evidence="5 6">
    <name type="scientific">Luedemannella flava</name>
    <dbReference type="NCBI Taxonomy" id="349316"/>
    <lineage>
        <taxon>Bacteria</taxon>
        <taxon>Bacillati</taxon>
        <taxon>Actinomycetota</taxon>
        <taxon>Actinomycetes</taxon>
        <taxon>Micromonosporales</taxon>
        <taxon>Micromonosporaceae</taxon>
        <taxon>Luedemannella</taxon>
    </lineage>
</organism>
<name>A0ABN2MA61_9ACTN</name>